<feature type="transmembrane region" description="Helical" evidence="1">
    <location>
        <begin position="89"/>
        <end position="108"/>
    </location>
</feature>
<keyword evidence="1" id="KW-0812">Transmembrane</keyword>
<comment type="caution">
    <text evidence="2">The sequence shown here is derived from an EMBL/GenBank/DDBJ whole genome shotgun (WGS) entry which is preliminary data.</text>
</comment>
<dbReference type="RefSeq" id="WP_378092445.1">
    <property type="nucleotide sequence ID" value="NZ_JBHSEP010000002.1"/>
</dbReference>
<protein>
    <recommendedName>
        <fullName evidence="4">DUF898 family protein</fullName>
    </recommendedName>
</protein>
<reference evidence="3" key="1">
    <citation type="journal article" date="2019" name="Int. J. Syst. Evol. Microbiol.">
        <title>The Global Catalogue of Microorganisms (GCM) 10K type strain sequencing project: providing services to taxonomists for standard genome sequencing and annotation.</title>
        <authorList>
            <consortium name="The Broad Institute Genomics Platform"/>
            <consortium name="The Broad Institute Genome Sequencing Center for Infectious Disease"/>
            <person name="Wu L."/>
            <person name="Ma J."/>
        </authorList>
    </citation>
    <scope>NUCLEOTIDE SEQUENCE [LARGE SCALE GENOMIC DNA]</scope>
    <source>
        <strain evidence="3">CCUG 49571</strain>
    </source>
</reference>
<evidence type="ECO:0000313" key="3">
    <source>
        <dbReference type="Proteomes" id="UP001596028"/>
    </source>
</evidence>
<keyword evidence="3" id="KW-1185">Reference proteome</keyword>
<proteinExistence type="predicted"/>
<gene>
    <name evidence="2" type="ORF">ACFO3S_03795</name>
</gene>
<evidence type="ECO:0000256" key="1">
    <source>
        <dbReference type="SAM" id="Phobius"/>
    </source>
</evidence>
<name>A0ABV9F8K1_9BACL</name>
<dbReference type="Proteomes" id="UP001596028">
    <property type="component" value="Unassembled WGS sequence"/>
</dbReference>
<sequence>MSTASVNVAAGTNEPVHRVEVQSFFDGGLLQYIGWKILGILVTVCTLGICYPWSFTMIYRWKIEHTVIEGRRLKFDGTAIGLFGNWIKWWLLCIVTIGIYSFWLFIALEKWKVKHTSFR</sequence>
<keyword evidence="1" id="KW-1133">Transmembrane helix</keyword>
<evidence type="ECO:0000313" key="2">
    <source>
        <dbReference type="EMBL" id="MFC4597353.1"/>
    </source>
</evidence>
<accession>A0ABV9F8K1</accession>
<organism evidence="2 3">
    <name type="scientific">Cohnella hongkongensis</name>
    <dbReference type="NCBI Taxonomy" id="178337"/>
    <lineage>
        <taxon>Bacteria</taxon>
        <taxon>Bacillati</taxon>
        <taxon>Bacillota</taxon>
        <taxon>Bacilli</taxon>
        <taxon>Bacillales</taxon>
        <taxon>Paenibacillaceae</taxon>
        <taxon>Cohnella</taxon>
    </lineage>
</organism>
<feature type="transmembrane region" description="Helical" evidence="1">
    <location>
        <begin position="33"/>
        <end position="53"/>
    </location>
</feature>
<keyword evidence="1" id="KW-0472">Membrane</keyword>
<evidence type="ECO:0008006" key="4">
    <source>
        <dbReference type="Google" id="ProtNLM"/>
    </source>
</evidence>
<dbReference type="EMBL" id="JBHSEP010000002">
    <property type="protein sequence ID" value="MFC4597353.1"/>
    <property type="molecule type" value="Genomic_DNA"/>
</dbReference>